<dbReference type="PROSITE" id="PS50103">
    <property type="entry name" value="ZF_C3H1"/>
    <property type="match status" value="1"/>
</dbReference>
<dbReference type="SUPFAM" id="SSF90229">
    <property type="entry name" value="CCCH zinc finger"/>
    <property type="match status" value="1"/>
</dbReference>
<comment type="caution">
    <text evidence="7">The sequence shown here is derived from an EMBL/GenBank/DDBJ whole genome shotgun (WGS) entry which is preliminary data.</text>
</comment>
<evidence type="ECO:0000256" key="3">
    <source>
        <dbReference type="ARBA" id="ARBA00022833"/>
    </source>
</evidence>
<organism evidence="7 8">
    <name type="scientific">[Myrmecia] bisecta</name>
    <dbReference type="NCBI Taxonomy" id="41462"/>
    <lineage>
        <taxon>Eukaryota</taxon>
        <taxon>Viridiplantae</taxon>
        <taxon>Chlorophyta</taxon>
        <taxon>core chlorophytes</taxon>
        <taxon>Trebouxiophyceae</taxon>
        <taxon>Trebouxiales</taxon>
        <taxon>Trebouxiaceae</taxon>
        <taxon>Myrmecia</taxon>
    </lineage>
</organism>
<evidence type="ECO:0000256" key="5">
    <source>
        <dbReference type="SAM" id="MobiDB-lite"/>
    </source>
</evidence>
<sequence>MTQCSGSTTQQAAVQYYPGQWPFQGKVLTICRICRRQIALGSDTFPYEGLRWVHLTCAKQLAASSGTPLLPPVCKHWQQRGFCLYKDKCFYRHPEREALPTAQVWPARKPTGEKSGKNEDDAGSNHDRRIRNRGPGKRNSVRKGFRTGAFRRFLLDTFGQAQLASGSGVLDVAGGKGELSFELLNLNGIRSTVVDPRPLQLDRFRKWLKVGMYHRNRLFQQWICRPHAEFTAAENAEGETPLHLRMCDIRCKSGAPALWRGNTS</sequence>
<keyword evidence="1 4" id="KW-0479">Metal-binding</keyword>
<evidence type="ECO:0000313" key="8">
    <source>
        <dbReference type="Proteomes" id="UP001489004"/>
    </source>
</evidence>
<evidence type="ECO:0000256" key="4">
    <source>
        <dbReference type="PROSITE-ProRule" id="PRU00723"/>
    </source>
</evidence>
<dbReference type="PANTHER" id="PTHR36971">
    <property type="entry name" value="UNNAMED PRODUCT"/>
    <property type="match status" value="1"/>
</dbReference>
<dbReference type="InterPro" id="IPR000571">
    <property type="entry name" value="Znf_CCCH"/>
</dbReference>
<feature type="compositionally biased region" description="Basic and acidic residues" evidence="5">
    <location>
        <begin position="110"/>
        <end position="127"/>
    </location>
</feature>
<keyword evidence="3 4" id="KW-0862">Zinc</keyword>
<proteinExistence type="predicted"/>
<dbReference type="Gene3D" id="4.10.1000.10">
    <property type="entry name" value="Zinc finger, CCCH-type"/>
    <property type="match status" value="1"/>
</dbReference>
<evidence type="ECO:0000313" key="7">
    <source>
        <dbReference type="EMBL" id="KAK9810471.1"/>
    </source>
</evidence>
<dbReference type="AlphaFoldDB" id="A0AAW1PM07"/>
<name>A0AAW1PM07_9CHLO</name>
<protein>
    <recommendedName>
        <fullName evidence="6">C3H1-type domain-containing protein</fullName>
    </recommendedName>
</protein>
<dbReference type="InterPro" id="IPR029063">
    <property type="entry name" value="SAM-dependent_MTases_sf"/>
</dbReference>
<evidence type="ECO:0000256" key="1">
    <source>
        <dbReference type="ARBA" id="ARBA00022723"/>
    </source>
</evidence>
<feature type="compositionally biased region" description="Basic residues" evidence="5">
    <location>
        <begin position="128"/>
        <end position="142"/>
    </location>
</feature>
<dbReference type="SMART" id="SM00356">
    <property type="entry name" value="ZnF_C3H1"/>
    <property type="match status" value="1"/>
</dbReference>
<accession>A0AAW1PM07</accession>
<keyword evidence="8" id="KW-1185">Reference proteome</keyword>
<dbReference type="EMBL" id="JALJOR010000010">
    <property type="protein sequence ID" value="KAK9810471.1"/>
    <property type="molecule type" value="Genomic_DNA"/>
</dbReference>
<keyword evidence="2 4" id="KW-0863">Zinc-finger</keyword>
<feature type="region of interest" description="Disordered" evidence="5">
    <location>
        <begin position="101"/>
        <end position="142"/>
    </location>
</feature>
<feature type="zinc finger region" description="C3H1-type" evidence="4">
    <location>
        <begin position="68"/>
        <end position="96"/>
    </location>
</feature>
<dbReference type="InterPro" id="IPR036855">
    <property type="entry name" value="Znf_CCCH_sf"/>
</dbReference>
<dbReference type="CDD" id="cd02440">
    <property type="entry name" value="AdoMet_MTases"/>
    <property type="match status" value="1"/>
</dbReference>
<dbReference type="SUPFAM" id="SSF53335">
    <property type="entry name" value="S-adenosyl-L-methionine-dependent methyltransferases"/>
    <property type="match status" value="1"/>
</dbReference>
<evidence type="ECO:0000259" key="6">
    <source>
        <dbReference type="PROSITE" id="PS50103"/>
    </source>
</evidence>
<evidence type="ECO:0000256" key="2">
    <source>
        <dbReference type="ARBA" id="ARBA00022771"/>
    </source>
</evidence>
<gene>
    <name evidence="7" type="ORF">WJX72_011228</name>
</gene>
<feature type="domain" description="C3H1-type" evidence="6">
    <location>
        <begin position="68"/>
        <end position="96"/>
    </location>
</feature>
<dbReference type="GO" id="GO:0008270">
    <property type="term" value="F:zinc ion binding"/>
    <property type="evidence" value="ECO:0007669"/>
    <property type="project" value="UniProtKB-KW"/>
</dbReference>
<dbReference type="Proteomes" id="UP001489004">
    <property type="component" value="Unassembled WGS sequence"/>
</dbReference>
<dbReference type="PANTHER" id="PTHR36971:SF1">
    <property type="entry name" value="METHYLTRANSFERASE DOMAIN-CONTAINING PROTEIN"/>
    <property type="match status" value="1"/>
</dbReference>
<reference evidence="7 8" key="1">
    <citation type="journal article" date="2024" name="Nat. Commun.">
        <title>Phylogenomics reveals the evolutionary origins of lichenization in chlorophyte algae.</title>
        <authorList>
            <person name="Puginier C."/>
            <person name="Libourel C."/>
            <person name="Otte J."/>
            <person name="Skaloud P."/>
            <person name="Haon M."/>
            <person name="Grisel S."/>
            <person name="Petersen M."/>
            <person name="Berrin J.G."/>
            <person name="Delaux P.M."/>
            <person name="Dal Grande F."/>
            <person name="Keller J."/>
        </authorList>
    </citation>
    <scope>NUCLEOTIDE SEQUENCE [LARGE SCALE GENOMIC DNA]</scope>
    <source>
        <strain evidence="7 8">SAG 2043</strain>
    </source>
</reference>